<dbReference type="InterPro" id="IPR004789">
    <property type="entry name" value="Acetalactate_synth_ssu"/>
</dbReference>
<accession>A0A1Y2BHZ4</accession>
<feature type="region of interest" description="Disordered" evidence="6">
    <location>
        <begin position="29"/>
        <end position="48"/>
    </location>
</feature>
<dbReference type="FunFam" id="3.30.70.260:FF:000001">
    <property type="entry name" value="Acetolactate synthase, small subunit"/>
    <property type="match status" value="1"/>
</dbReference>
<dbReference type="Proteomes" id="UP000193920">
    <property type="component" value="Unassembled WGS sequence"/>
</dbReference>
<dbReference type="CDD" id="cd04878">
    <property type="entry name" value="ACT_AHAS"/>
    <property type="match status" value="1"/>
</dbReference>
<dbReference type="InterPro" id="IPR053050">
    <property type="entry name" value="ALS_regulatory_subunit"/>
</dbReference>
<dbReference type="PANTHER" id="PTHR31242:SF2">
    <property type="entry name" value="ACETOLACTATE SYNTHASE SMALL SUBUNIT, MITOCHONDRIAL"/>
    <property type="match status" value="1"/>
</dbReference>
<dbReference type="PROSITE" id="PS51671">
    <property type="entry name" value="ACT"/>
    <property type="match status" value="1"/>
</dbReference>
<dbReference type="GO" id="GO:0009097">
    <property type="term" value="P:isoleucine biosynthetic process"/>
    <property type="evidence" value="ECO:0007669"/>
    <property type="project" value="UniProtKB-UniPathway"/>
</dbReference>
<dbReference type="Gene3D" id="3.30.70.260">
    <property type="match status" value="1"/>
</dbReference>
<protein>
    <submittedName>
        <fullName evidence="8">Acetolactate synthase small subunit mitochondrial</fullName>
    </submittedName>
</protein>
<keyword evidence="9" id="KW-1185">Reference proteome</keyword>
<dbReference type="UniPathway" id="UPA00047">
    <property type="reaction ID" value="UER00055"/>
</dbReference>
<dbReference type="UniPathway" id="UPA00049">
    <property type="reaction ID" value="UER00059"/>
</dbReference>
<dbReference type="GO" id="GO:0042645">
    <property type="term" value="C:mitochondrial nucleoid"/>
    <property type="evidence" value="ECO:0007669"/>
    <property type="project" value="TreeGrafter"/>
</dbReference>
<dbReference type="InterPro" id="IPR039557">
    <property type="entry name" value="AHAS_ACT"/>
</dbReference>
<dbReference type="STRING" id="1754190.A0A1Y2BHZ4"/>
<dbReference type="InterPro" id="IPR019455">
    <property type="entry name" value="Acetolactate_synth_ssu_C"/>
</dbReference>
<dbReference type="EMBL" id="MCOG01000156">
    <property type="protein sequence ID" value="ORY34393.1"/>
    <property type="molecule type" value="Genomic_DNA"/>
</dbReference>
<comment type="caution">
    <text evidence="8">The sequence shown here is derived from an EMBL/GenBank/DDBJ whole genome shotgun (WGS) entry which is preliminary data.</text>
</comment>
<dbReference type="InterPro" id="IPR054480">
    <property type="entry name" value="AHAS_small-like_ACT"/>
</dbReference>
<dbReference type="Pfam" id="PF10369">
    <property type="entry name" value="ALS_ss_C"/>
    <property type="match status" value="1"/>
</dbReference>
<evidence type="ECO:0000259" key="7">
    <source>
        <dbReference type="PROSITE" id="PS51671"/>
    </source>
</evidence>
<organism evidence="8 9">
    <name type="scientific">Neocallimastix californiae</name>
    <dbReference type="NCBI Taxonomy" id="1754190"/>
    <lineage>
        <taxon>Eukaryota</taxon>
        <taxon>Fungi</taxon>
        <taxon>Fungi incertae sedis</taxon>
        <taxon>Chytridiomycota</taxon>
        <taxon>Chytridiomycota incertae sedis</taxon>
        <taxon>Neocallimastigomycetes</taxon>
        <taxon>Neocallimastigales</taxon>
        <taxon>Neocallimastigaceae</taxon>
        <taxon>Neocallimastix</taxon>
    </lineage>
</organism>
<evidence type="ECO:0000256" key="1">
    <source>
        <dbReference type="ARBA" id="ARBA00004974"/>
    </source>
</evidence>
<dbReference type="GO" id="GO:1990610">
    <property type="term" value="F:acetolactate synthase regulator activity"/>
    <property type="evidence" value="ECO:0007669"/>
    <property type="project" value="InterPro"/>
</dbReference>
<reference evidence="8 9" key="1">
    <citation type="submission" date="2016-08" db="EMBL/GenBank/DDBJ databases">
        <title>A Parts List for Fungal Cellulosomes Revealed by Comparative Genomics.</title>
        <authorList>
            <consortium name="DOE Joint Genome Institute"/>
            <person name="Haitjema C.H."/>
            <person name="Gilmore S.P."/>
            <person name="Henske J.K."/>
            <person name="Solomon K.V."/>
            <person name="De Groot R."/>
            <person name="Kuo A."/>
            <person name="Mondo S.J."/>
            <person name="Salamov A.A."/>
            <person name="Labutti K."/>
            <person name="Zhao Z."/>
            <person name="Chiniquy J."/>
            <person name="Barry K."/>
            <person name="Brewer H.M."/>
            <person name="Purvine S.O."/>
            <person name="Wright A.T."/>
            <person name="Boxma B."/>
            <person name="Van Alen T."/>
            <person name="Hackstein J.H."/>
            <person name="Baker S.E."/>
            <person name="Grigoriev I.V."/>
            <person name="O'Malley M.A."/>
        </authorList>
    </citation>
    <scope>NUCLEOTIDE SEQUENCE [LARGE SCALE GENOMIC DNA]</scope>
    <source>
        <strain evidence="8 9">G1</strain>
    </source>
</reference>
<dbReference type="PANTHER" id="PTHR31242">
    <property type="entry name" value="ACETOLACTATE SYNTHASE SMALL SUBUNIT, MITOCHONDRIAL"/>
    <property type="match status" value="1"/>
</dbReference>
<keyword evidence="4" id="KW-0028">Amino-acid biosynthesis</keyword>
<dbReference type="AlphaFoldDB" id="A0A1Y2BHZ4"/>
<dbReference type="InterPro" id="IPR002912">
    <property type="entry name" value="ACT_dom"/>
</dbReference>
<evidence type="ECO:0000313" key="9">
    <source>
        <dbReference type="Proteomes" id="UP000193920"/>
    </source>
</evidence>
<dbReference type="InterPro" id="IPR027271">
    <property type="entry name" value="Acetolactate_synth/TF_NikR_C"/>
</dbReference>
<comment type="similarity">
    <text evidence="3">Belongs to the acetolactate synthase small subunit family.</text>
</comment>
<dbReference type="SUPFAM" id="SSF55021">
    <property type="entry name" value="ACT-like"/>
    <property type="match status" value="2"/>
</dbReference>
<sequence length="295" mass="32318">MLSTISKKLTSSLNSNVLRAAVPAASISSTPKNLAPRRRRKTPLVEVQPPPTAQEAVNNILYNTPVPSNAPIKRHVLNCLVTNEPGVLSRVSGILAGRGFNIDSLVVAKTEVPDLSRMTIVIKGQSDSIEQCRRQVEDLVPVWAVLDYTDTKVIERELLLIKVSTIPPHVTEEMVNEENNNNNNNNNNVEKNKNNNNGISPLLDSSLQRVAITALSNQFGAKIIDISNESILIQLSAKSERVDSFIKLLRPYGIIEASRSGMMAMPRTPVDGIYEEIDDEDEEEPAVDVAALPPS</sequence>
<dbReference type="InterPro" id="IPR045865">
    <property type="entry name" value="ACT-like_dom_sf"/>
</dbReference>
<feature type="domain" description="ACT" evidence="7">
    <location>
        <begin position="76"/>
        <end position="153"/>
    </location>
</feature>
<evidence type="ECO:0000256" key="5">
    <source>
        <dbReference type="ARBA" id="ARBA00023304"/>
    </source>
</evidence>
<dbReference type="Pfam" id="PF22629">
    <property type="entry name" value="ACT_AHAS_ss"/>
    <property type="match status" value="1"/>
</dbReference>
<evidence type="ECO:0000256" key="2">
    <source>
        <dbReference type="ARBA" id="ARBA00005025"/>
    </source>
</evidence>
<name>A0A1Y2BHZ4_9FUNG</name>
<gene>
    <name evidence="8" type="ORF">LY90DRAFT_524007</name>
</gene>
<evidence type="ECO:0000256" key="6">
    <source>
        <dbReference type="SAM" id="MobiDB-lite"/>
    </source>
</evidence>
<dbReference type="OrthoDB" id="2013116at2759"/>
<dbReference type="NCBIfam" id="TIGR00119">
    <property type="entry name" value="acolac_sm"/>
    <property type="match status" value="1"/>
</dbReference>
<comment type="pathway">
    <text evidence="2">Amino-acid biosynthesis; L-valine biosynthesis; L-valine from pyruvate: step 1/4.</text>
</comment>
<evidence type="ECO:0000256" key="3">
    <source>
        <dbReference type="ARBA" id="ARBA00006341"/>
    </source>
</evidence>
<keyword evidence="5" id="KW-0100">Branched-chain amino acid biosynthesis</keyword>
<dbReference type="GO" id="GO:0009099">
    <property type="term" value="P:L-valine biosynthetic process"/>
    <property type="evidence" value="ECO:0007669"/>
    <property type="project" value="UniProtKB-UniPathway"/>
</dbReference>
<evidence type="ECO:0000313" key="8">
    <source>
        <dbReference type="EMBL" id="ORY34393.1"/>
    </source>
</evidence>
<feature type="compositionally biased region" description="Low complexity" evidence="6">
    <location>
        <begin position="177"/>
        <end position="197"/>
    </location>
</feature>
<dbReference type="Gene3D" id="3.30.70.1150">
    <property type="entry name" value="ACT-like. Chain A, domain 2"/>
    <property type="match status" value="1"/>
</dbReference>
<comment type="pathway">
    <text evidence="1">Amino-acid biosynthesis; L-isoleucine biosynthesis; L-isoleucine from 2-oxobutanoate: step 1/4.</text>
</comment>
<proteinExistence type="inferred from homology"/>
<feature type="region of interest" description="Disordered" evidence="6">
    <location>
        <begin position="176"/>
        <end position="197"/>
    </location>
</feature>
<dbReference type="GO" id="GO:0005948">
    <property type="term" value="C:acetolactate synthase complex"/>
    <property type="evidence" value="ECO:0007669"/>
    <property type="project" value="TreeGrafter"/>
</dbReference>
<evidence type="ECO:0000256" key="4">
    <source>
        <dbReference type="ARBA" id="ARBA00022605"/>
    </source>
</evidence>